<feature type="region of interest" description="Disordered" evidence="5">
    <location>
        <begin position="403"/>
        <end position="513"/>
    </location>
</feature>
<dbReference type="EMBL" id="JAUZEE010000002">
    <property type="protein sequence ID" value="MDP4300065.1"/>
    <property type="molecule type" value="Genomic_DNA"/>
</dbReference>
<protein>
    <submittedName>
        <fullName evidence="8">Protein kinase</fullName>
    </submittedName>
</protein>
<evidence type="ECO:0000256" key="5">
    <source>
        <dbReference type="SAM" id="MobiDB-lite"/>
    </source>
</evidence>
<dbReference type="PROSITE" id="PS50011">
    <property type="entry name" value="PROTEIN_KINASE_DOM"/>
    <property type="match status" value="1"/>
</dbReference>
<keyword evidence="1" id="KW-0808">Transferase</keyword>
<keyword evidence="6" id="KW-1133">Transmembrane helix</keyword>
<dbReference type="InterPro" id="IPR008271">
    <property type="entry name" value="Ser/Thr_kinase_AS"/>
</dbReference>
<keyword evidence="4" id="KW-0067">ATP-binding</keyword>
<sequence>MSEPTSWGDAAPLNAGSPPSAGDWPMDAHRADPTPDGAPIDLSLSGSMSDWHENTQRLDGDEDTEPGQIPASASHPAPPPQIGPAGRYRLDERLGSGGVGTVWSAYDSVLARQVAVKLISIHGTPEERATLSARVLEEARATARLSNPHIVTVHDAGVSPEGAYIAMELLRGKDLAELLRGGWRPGADQAALIVRRVADALGYAHSKGVVHRDVKPANIFMVGRTRPMVLDFGLARLVHHDVDDAAFGSPYYAAPEQYDGRECDARSDVYSLGVVLYELLTGQRPYNGGTLDEIRRAVREGGALPPSRLLPGLPAVLEAVVMQAIEVDPAARPRSAGALARELRTWLATLTDAGTGAPKPSVAAAAAVAAPAPAPAPALAPAPAPVPAPPPVAAPVHAERPRLTPVAHPPAAPSDFAPTHPPTGFLPTSPDLLLPSTPDLRHPDRQPARPGPAGVARLRPDAGIAVLPPAHNPAPGRDDVHRLADATPTDPSSAHPTADPDPDAPTEPPRPPWLSAAVTATVLGLLLLLGWWAVGRG</sequence>
<feature type="compositionally biased region" description="Low complexity" evidence="5">
    <location>
        <begin position="426"/>
        <end position="438"/>
    </location>
</feature>
<evidence type="ECO:0000256" key="4">
    <source>
        <dbReference type="ARBA" id="ARBA00022840"/>
    </source>
</evidence>
<accession>A0ABT9G0P7</accession>
<name>A0ABT9G0P7_LEPDI</name>
<dbReference type="SMART" id="SM00220">
    <property type="entry name" value="S_TKc"/>
    <property type="match status" value="1"/>
</dbReference>
<dbReference type="SUPFAM" id="SSF56112">
    <property type="entry name" value="Protein kinase-like (PK-like)"/>
    <property type="match status" value="1"/>
</dbReference>
<reference evidence="8 9" key="1">
    <citation type="submission" date="2023-08" db="EMBL/GenBank/DDBJ databases">
        <authorList>
            <person name="Roldan D.M."/>
            <person name="Menes R.J."/>
        </authorList>
    </citation>
    <scope>NUCLEOTIDE SEQUENCE [LARGE SCALE GENOMIC DNA]</scope>
    <source>
        <strain evidence="8 9">CCM 2812</strain>
    </source>
</reference>
<comment type="caution">
    <text evidence="8">The sequence shown here is derived from an EMBL/GenBank/DDBJ whole genome shotgun (WGS) entry which is preliminary data.</text>
</comment>
<dbReference type="Proteomes" id="UP001235760">
    <property type="component" value="Unassembled WGS sequence"/>
</dbReference>
<keyword evidence="3 8" id="KW-0418">Kinase</keyword>
<dbReference type="GO" id="GO:0016301">
    <property type="term" value="F:kinase activity"/>
    <property type="evidence" value="ECO:0007669"/>
    <property type="project" value="UniProtKB-KW"/>
</dbReference>
<feature type="domain" description="Protein kinase" evidence="7">
    <location>
        <begin position="88"/>
        <end position="347"/>
    </location>
</feature>
<dbReference type="RefSeq" id="WP_305748617.1">
    <property type="nucleotide sequence ID" value="NZ_JAUZEE010000002.1"/>
</dbReference>
<evidence type="ECO:0000313" key="8">
    <source>
        <dbReference type="EMBL" id="MDP4300065.1"/>
    </source>
</evidence>
<keyword evidence="6" id="KW-0472">Membrane</keyword>
<evidence type="ECO:0000256" key="6">
    <source>
        <dbReference type="SAM" id="Phobius"/>
    </source>
</evidence>
<keyword evidence="9" id="KW-1185">Reference proteome</keyword>
<dbReference type="PANTHER" id="PTHR43289:SF6">
    <property type="entry name" value="SERINE_THREONINE-PROTEIN KINASE NEKL-3"/>
    <property type="match status" value="1"/>
</dbReference>
<proteinExistence type="predicted"/>
<dbReference type="Gene3D" id="1.10.510.10">
    <property type="entry name" value="Transferase(Phosphotransferase) domain 1"/>
    <property type="match status" value="1"/>
</dbReference>
<keyword evidence="2" id="KW-0547">Nucleotide-binding</keyword>
<dbReference type="Gene3D" id="3.30.200.20">
    <property type="entry name" value="Phosphorylase Kinase, domain 1"/>
    <property type="match status" value="1"/>
</dbReference>
<feature type="compositionally biased region" description="Pro residues" evidence="5">
    <location>
        <begin position="503"/>
        <end position="512"/>
    </location>
</feature>
<evidence type="ECO:0000313" key="9">
    <source>
        <dbReference type="Proteomes" id="UP001235760"/>
    </source>
</evidence>
<dbReference type="PANTHER" id="PTHR43289">
    <property type="entry name" value="MITOGEN-ACTIVATED PROTEIN KINASE KINASE KINASE 20-RELATED"/>
    <property type="match status" value="1"/>
</dbReference>
<feature type="compositionally biased region" description="Basic and acidic residues" evidence="5">
    <location>
        <begin position="50"/>
        <end position="59"/>
    </location>
</feature>
<gene>
    <name evidence="8" type="ORF">Q8X39_05415</name>
</gene>
<evidence type="ECO:0000256" key="1">
    <source>
        <dbReference type="ARBA" id="ARBA00022679"/>
    </source>
</evidence>
<keyword evidence="6" id="KW-0812">Transmembrane</keyword>
<dbReference type="Pfam" id="PF00069">
    <property type="entry name" value="Pkinase"/>
    <property type="match status" value="1"/>
</dbReference>
<dbReference type="InterPro" id="IPR011009">
    <property type="entry name" value="Kinase-like_dom_sf"/>
</dbReference>
<evidence type="ECO:0000259" key="7">
    <source>
        <dbReference type="PROSITE" id="PS50011"/>
    </source>
</evidence>
<feature type="transmembrane region" description="Helical" evidence="6">
    <location>
        <begin position="513"/>
        <end position="534"/>
    </location>
</feature>
<evidence type="ECO:0000256" key="2">
    <source>
        <dbReference type="ARBA" id="ARBA00022741"/>
    </source>
</evidence>
<evidence type="ECO:0000256" key="3">
    <source>
        <dbReference type="ARBA" id="ARBA00022777"/>
    </source>
</evidence>
<organism evidence="8 9">
    <name type="scientific">Leptothrix discophora</name>
    <dbReference type="NCBI Taxonomy" id="89"/>
    <lineage>
        <taxon>Bacteria</taxon>
        <taxon>Pseudomonadati</taxon>
        <taxon>Pseudomonadota</taxon>
        <taxon>Betaproteobacteria</taxon>
        <taxon>Burkholderiales</taxon>
        <taxon>Sphaerotilaceae</taxon>
        <taxon>Leptothrix</taxon>
    </lineage>
</organism>
<feature type="region of interest" description="Disordered" evidence="5">
    <location>
        <begin position="1"/>
        <end position="87"/>
    </location>
</feature>
<dbReference type="PROSITE" id="PS00108">
    <property type="entry name" value="PROTEIN_KINASE_ST"/>
    <property type="match status" value="1"/>
</dbReference>
<dbReference type="CDD" id="cd14014">
    <property type="entry name" value="STKc_PknB_like"/>
    <property type="match status" value="1"/>
</dbReference>
<dbReference type="InterPro" id="IPR000719">
    <property type="entry name" value="Prot_kinase_dom"/>
</dbReference>